<gene>
    <name evidence="5" type="ORF">PHACADRAFT_189718</name>
</gene>
<dbReference type="GeneID" id="18910621"/>
<keyword evidence="6" id="KW-1185">Reference proteome</keyword>
<dbReference type="Gene3D" id="1.25.40.10">
    <property type="entry name" value="Tetratricopeptide repeat domain"/>
    <property type="match status" value="4"/>
</dbReference>
<organism evidence="5 6">
    <name type="scientific">Phanerochaete carnosa (strain HHB-10118-sp)</name>
    <name type="common">White-rot fungus</name>
    <name type="synonym">Peniophora carnosa</name>
    <dbReference type="NCBI Taxonomy" id="650164"/>
    <lineage>
        <taxon>Eukaryota</taxon>
        <taxon>Fungi</taxon>
        <taxon>Dikarya</taxon>
        <taxon>Basidiomycota</taxon>
        <taxon>Agaricomycotina</taxon>
        <taxon>Agaricomycetes</taxon>
        <taxon>Polyporales</taxon>
        <taxon>Phanerochaetaceae</taxon>
        <taxon>Phanerochaete</taxon>
    </lineage>
</organism>
<dbReference type="KEGG" id="pco:PHACADRAFT_189718"/>
<dbReference type="InterPro" id="IPR024983">
    <property type="entry name" value="CHAT_dom"/>
</dbReference>
<dbReference type="GO" id="GO:0051301">
    <property type="term" value="P:cell division"/>
    <property type="evidence" value="ECO:0007669"/>
    <property type="project" value="TreeGrafter"/>
</dbReference>
<evidence type="ECO:0000256" key="1">
    <source>
        <dbReference type="ARBA" id="ARBA00022803"/>
    </source>
</evidence>
<dbReference type="PANTHER" id="PTHR12558">
    <property type="entry name" value="CELL DIVISION CYCLE 16,23,27"/>
    <property type="match status" value="1"/>
</dbReference>
<dbReference type="GO" id="GO:0005680">
    <property type="term" value="C:anaphase-promoting complex"/>
    <property type="evidence" value="ECO:0007669"/>
    <property type="project" value="UniProtKB-ARBA"/>
</dbReference>
<dbReference type="Pfam" id="PF12770">
    <property type="entry name" value="CHAT"/>
    <property type="match status" value="1"/>
</dbReference>
<reference evidence="5 6" key="1">
    <citation type="journal article" date="2012" name="BMC Genomics">
        <title>Comparative genomics of the white-rot fungi, Phanerochaete carnosa and P. chrysosporium, to elucidate the genetic basis of the distinct wood types they colonize.</title>
        <authorList>
            <person name="Suzuki H."/>
            <person name="MacDonald J."/>
            <person name="Syed K."/>
            <person name="Salamov A."/>
            <person name="Hori C."/>
            <person name="Aerts A."/>
            <person name="Henrissat B."/>
            <person name="Wiebenga A."/>
            <person name="vanKuyk P.A."/>
            <person name="Barry K."/>
            <person name="Lindquist E."/>
            <person name="LaButti K."/>
            <person name="Lapidus A."/>
            <person name="Lucas S."/>
            <person name="Coutinho P."/>
            <person name="Gong Y."/>
            <person name="Samejima M."/>
            <person name="Mahadevan R."/>
            <person name="Abou-Zaid M."/>
            <person name="de Vries R.P."/>
            <person name="Igarashi K."/>
            <person name="Yadav J.S."/>
            <person name="Grigoriev I.V."/>
            <person name="Master E.R."/>
        </authorList>
    </citation>
    <scope>NUCLEOTIDE SEQUENCE [LARGE SCALE GENOMIC DNA]</scope>
    <source>
        <strain evidence="5 6">HHB-10118-sp</strain>
    </source>
</reference>
<dbReference type="OrthoDB" id="3169018at2759"/>
<dbReference type="Proteomes" id="UP000008370">
    <property type="component" value="Unassembled WGS sequence"/>
</dbReference>
<dbReference type="HOGENOM" id="CLU_001305_0_3_1"/>
<evidence type="ECO:0000313" key="6">
    <source>
        <dbReference type="Proteomes" id="UP000008370"/>
    </source>
</evidence>
<evidence type="ECO:0000313" key="5">
    <source>
        <dbReference type="EMBL" id="EKM60591.1"/>
    </source>
</evidence>
<dbReference type="SUPFAM" id="SSF81901">
    <property type="entry name" value="HCP-like"/>
    <property type="match status" value="1"/>
</dbReference>
<feature type="region of interest" description="Disordered" evidence="3">
    <location>
        <begin position="1981"/>
        <end position="2009"/>
    </location>
</feature>
<evidence type="ECO:0000259" key="4">
    <source>
        <dbReference type="Pfam" id="PF12770"/>
    </source>
</evidence>
<dbReference type="InParanoid" id="K5VCD4"/>
<dbReference type="RefSeq" id="XP_007390042.1">
    <property type="nucleotide sequence ID" value="XM_007389980.1"/>
</dbReference>
<dbReference type="EMBL" id="JH930468">
    <property type="protein sequence ID" value="EKM60591.1"/>
    <property type="molecule type" value="Genomic_DNA"/>
</dbReference>
<proteinExistence type="inferred from homology"/>
<dbReference type="InterPro" id="IPR011990">
    <property type="entry name" value="TPR-like_helical_dom_sf"/>
</dbReference>
<keyword evidence="1" id="KW-0802">TPR repeat</keyword>
<name>K5VCD4_PHACS</name>
<evidence type="ECO:0000256" key="2">
    <source>
        <dbReference type="ARBA" id="ARBA00038210"/>
    </source>
</evidence>
<feature type="domain" description="CHAT" evidence="4">
    <location>
        <begin position="1498"/>
        <end position="1746"/>
    </location>
</feature>
<comment type="similarity">
    <text evidence="2">Belongs to the APC3/CDC27 family.</text>
</comment>
<protein>
    <recommendedName>
        <fullName evidence="4">CHAT domain-containing protein</fullName>
    </recommendedName>
</protein>
<sequence>MWWEDLQNFLLVGRHLPQWPGLRALRHLIFNIPPPDEDDETVGTAPGTLSYVPTAGKNRVALLTVLSSALFARLARTHNRQIIENAITSARKALSLSPPTDDRDAALLYSLAELLLCRFELIGRPADVQEALSLHRKVLLFHPPGHTGRYISVLSLARALHVHFCHIGDPKDLTDSIDSGREALSLFDPSRHSRDRPTLLATLAAPLLSSFKQTSLSTQLDQCIEYARAAVSCCSPESPARPMLLDVLSQSLLSRYEHLGESGDLEEAIGHAQEAASLCSAGHPDCPRALGTVAAGLLARSKCTGRLDDMAQSVSLSHKALSHCSPSMPIRLVLLDTLVSALIISFTHEGRQEDLEKSIEYGNKALALSPQGRPDRPHSLVNLAVAKWTRFVFASRREDMEDSVASLRQAIELPVKSRATIRAVALGRLADALRYRFMTYGAPEDLEESIILGKEALSACDPHAPSRAMVLNSLASSFGQRFGYAGEDEDFNLSMEYIRECHASFTAESLTSLDLFVGPTLFLDVVLTGRQGVPYPSIDLVRNVLDASSPRNLHRPSLLGILALSSFLQYQESNNREHFETFFTFTQEALSLCSPFAVAFPNLLFNSAEALETWFRRSGESGALAQCIESIHAALLLCSYAHPHRQHTILEHLWESLKRIFEQTGDLEVLNKSISYLQDAVAHCPSTSPIHPALIRNVAIAFRERSIHTKQVNDVDRSLGYFRQALSLYPAPHPVGVLMLSELGASLRQRFEMTGVQADLEKSVESFEEALSHGISVPSLHTSLLFGLVSNLRERYAKITRNIEDIQKSLEYGQRYLSLCPLGHPDHDEALVDLAHTLRTRHLIDGDPEDLEQCISYLEMALASLLREASLPPSGFVTSVNTMSALASALAQRFSATGRHDDLNRSIDLNYKALALCPIGHPDRSRVINSLAHSLNKRYGVNDDLGDLENAIIYLREDLETNSDSAGLFSRHSTITALAGALHLHFRLTHQPDDLRDSIKYGYEALSLCPPGHSGREAFLFILSSSLGERFNLMKQLEDLNCCILFLREAISADQDHKFPYRVGLLKALTEALCIRANESHWDAQAEARAEDLKECTRYIEEALHLCPPGHPDRSEVLVRFSQYHQCQYEQTKKSEDMQKAIDYLREALSLSSADQSSSSLHLVNSLGRALIGRYRALQTVEDLDECIDRGRRMLSLCPLEPSDPEHFNLLFNLAASSSARYSKTGNKEDISNAILYAKEGALLESTVYRLTQLDSAILWAHLAHENSHPSALEAYRRSLELLQRDLAIAPTLEMQHEVVRDEQSLPLDAAAYAINQGNLELAVEILEQGRALLWSQVRRLRTPLDQLSADERLRPLRDTFLEKSRALEAVSIAASPLISVSAVGKRSDSYGHMLETKRCLSAELEEVIDQIRAKIPDFLKPPSYDRLRAASVEGPVIIVNKSRFRSDALILGPGEKLSCVELIDTFSEQAVELVNNLLNARRALDTAPKRYDRVLRRTLEELADLVVGPVVERLKELGVKEGSRIWWCPTSAVSILPLHAAGPIAMPEPRSSKGKIYLPDLYIPSYTPTLTALIESRAAGSGRRIEHEGLLGVVLLDKALKAVGKEVEVLRTHFADSDLTLAIESHCNREAVTAGLAERPWVHFSCHGTLRSGEPLNSAFILSGGERITLLDIIKADLHRENAELAVLSACHTAEWTPNSATDEALHLAAAMQFSGFKSVVGTMWQLQDEDGPTFAKAFYDAMFAERRNKDMPQGSEVGFRRAARAFLHDLPFLYQHAALGLVQFNISPHADIFLIPAQCVSVVSIPPLAVPASRLQLTPSANHIITSEDLQRLRALTKPLPPALPSPSSSSPDCAEAYTFIHLSLNIYLADLLSAARHHPLLDGRLLTLRAHCDATALVCTYRVLCGYSLGAELIASVAAAAPRDAASSEDDDELRTTDANVHLWDDGGGDGKDAWLGAEIHADRRKTGSVRSVEVRVEGPDVDAGADHASPGRAHDGPPRAAHGGVWDVSEIDPERVSPHAGCPLALPDPLAFAGAVQATGS</sequence>
<accession>K5VCD4</accession>
<dbReference type="PANTHER" id="PTHR12558:SF13">
    <property type="entry name" value="CELL DIVISION CYCLE PROTEIN 27 HOMOLOG"/>
    <property type="match status" value="1"/>
</dbReference>
<evidence type="ECO:0000256" key="3">
    <source>
        <dbReference type="SAM" id="MobiDB-lite"/>
    </source>
</evidence>